<dbReference type="Proteomes" id="UP001163603">
    <property type="component" value="Chromosome 3"/>
</dbReference>
<proteinExistence type="predicted"/>
<organism evidence="1 2">
    <name type="scientific">Pistacia integerrima</name>
    <dbReference type="NCBI Taxonomy" id="434235"/>
    <lineage>
        <taxon>Eukaryota</taxon>
        <taxon>Viridiplantae</taxon>
        <taxon>Streptophyta</taxon>
        <taxon>Embryophyta</taxon>
        <taxon>Tracheophyta</taxon>
        <taxon>Spermatophyta</taxon>
        <taxon>Magnoliopsida</taxon>
        <taxon>eudicotyledons</taxon>
        <taxon>Gunneridae</taxon>
        <taxon>Pentapetalae</taxon>
        <taxon>rosids</taxon>
        <taxon>malvids</taxon>
        <taxon>Sapindales</taxon>
        <taxon>Anacardiaceae</taxon>
        <taxon>Pistacia</taxon>
    </lineage>
</organism>
<evidence type="ECO:0000313" key="1">
    <source>
        <dbReference type="EMBL" id="KAJ0046639.1"/>
    </source>
</evidence>
<dbReference type="EMBL" id="CM047738">
    <property type="protein sequence ID" value="KAJ0046639.1"/>
    <property type="molecule type" value="Genomic_DNA"/>
</dbReference>
<gene>
    <name evidence="1" type="ORF">Pint_05547</name>
</gene>
<accession>A0ACC0Z8I5</accession>
<name>A0ACC0Z8I5_9ROSI</name>
<keyword evidence="2" id="KW-1185">Reference proteome</keyword>
<protein>
    <submittedName>
        <fullName evidence="1">Uncharacterized protein</fullName>
    </submittedName>
</protein>
<comment type="caution">
    <text evidence="1">The sequence shown here is derived from an EMBL/GenBank/DDBJ whole genome shotgun (WGS) entry which is preliminary data.</text>
</comment>
<sequence length="74" mass="8582">MEGFDDMFVKKICREQCDIMSHPISNEEIKVALFDIGDEKAPRLNGYSTKFFQAAWNTIGEEVSRAVSDFFLQW</sequence>
<evidence type="ECO:0000313" key="2">
    <source>
        <dbReference type="Proteomes" id="UP001163603"/>
    </source>
</evidence>
<reference evidence="2" key="1">
    <citation type="journal article" date="2023" name="G3 (Bethesda)">
        <title>Genome assembly and association tests identify interacting loci associated with vigor, precocity, and sex in interspecific pistachio rootstocks.</title>
        <authorList>
            <person name="Palmer W."/>
            <person name="Jacygrad E."/>
            <person name="Sagayaradj S."/>
            <person name="Cavanaugh K."/>
            <person name="Han R."/>
            <person name="Bertier L."/>
            <person name="Beede B."/>
            <person name="Kafkas S."/>
            <person name="Golino D."/>
            <person name="Preece J."/>
            <person name="Michelmore R."/>
        </authorList>
    </citation>
    <scope>NUCLEOTIDE SEQUENCE [LARGE SCALE GENOMIC DNA]</scope>
</reference>